<reference evidence="1" key="1">
    <citation type="submission" date="2016-07" db="EMBL/GenBank/DDBJ databases">
        <title>Microvirga ossetica sp. nov. a new species of rhizobia isolated from root nodules of the legume species Vicia alpestris Steven originated from North Ossetia region in the Caucasus.</title>
        <authorList>
            <person name="Safronova V.I."/>
            <person name="Kuznetsova I.G."/>
            <person name="Sazanova A.L."/>
            <person name="Belimov A."/>
            <person name="Andronov E."/>
            <person name="Osledkin Y.S."/>
            <person name="Onishchuk O.P."/>
            <person name="Kurchak O.N."/>
            <person name="Shaposhnikov A.I."/>
            <person name="Willems A."/>
            <person name="Tikhonovich I.A."/>
        </authorList>
    </citation>
    <scope>NUCLEOTIDE SEQUENCE [LARGE SCALE GENOMIC DNA]</scope>
    <source>
        <strain evidence="1">V5/3M</strain>
        <plasmid evidence="1">unnamed3</plasmid>
    </source>
</reference>
<sequence length="83" mass="9310">MTSEQVERVAQAFYEAEYPTEWFDAPGILQEQHRELARSAITFLNHQIADHHAGAVPVLTDSRDTTAISDARNLEQASRELAS</sequence>
<gene>
    <name evidence="1" type="ORF">BB934_34515</name>
</gene>
<geneLocation type="plasmid" evidence="1">
    <name>unnamed3</name>
</geneLocation>
<evidence type="ECO:0000313" key="1">
    <source>
        <dbReference type="EMBL" id="ANY83404.1"/>
    </source>
</evidence>
<accession>A0A1B2ETT1</accession>
<dbReference type="KEGG" id="moc:BB934_34515"/>
<keyword evidence="1" id="KW-0614">Plasmid</keyword>
<dbReference type="OrthoDB" id="8021382at2"/>
<protein>
    <submittedName>
        <fullName evidence="1">Uncharacterized protein</fullName>
    </submittedName>
</protein>
<name>A0A1B2ETT1_9HYPH</name>
<organism evidence="1">
    <name type="scientific">Microvirga ossetica</name>
    <dbReference type="NCBI Taxonomy" id="1882682"/>
    <lineage>
        <taxon>Bacteria</taxon>
        <taxon>Pseudomonadati</taxon>
        <taxon>Pseudomonadota</taxon>
        <taxon>Alphaproteobacteria</taxon>
        <taxon>Hyphomicrobiales</taxon>
        <taxon>Methylobacteriaceae</taxon>
        <taxon>Microvirga</taxon>
    </lineage>
</organism>
<dbReference type="AlphaFoldDB" id="A0A1B2ETT1"/>
<proteinExistence type="predicted"/>
<dbReference type="EMBL" id="CP016618">
    <property type="protein sequence ID" value="ANY83404.1"/>
    <property type="molecule type" value="Genomic_DNA"/>
</dbReference>
<dbReference type="RefSeq" id="WP_099514415.1">
    <property type="nucleotide sequence ID" value="NZ_CP016618.1"/>
</dbReference>